<dbReference type="EMBL" id="EU016602">
    <property type="protein sequence ID" value="ABZ07547.1"/>
    <property type="molecule type" value="Genomic_DNA"/>
</dbReference>
<feature type="domain" description="Methyltransferase type 11" evidence="1">
    <location>
        <begin position="72"/>
        <end position="168"/>
    </location>
</feature>
<keyword evidence="2" id="KW-0489">Methyltransferase</keyword>
<dbReference type="AlphaFoldDB" id="B3T4N1"/>
<dbReference type="Pfam" id="PF08241">
    <property type="entry name" value="Methyltransf_11"/>
    <property type="match status" value="1"/>
</dbReference>
<evidence type="ECO:0000259" key="1">
    <source>
        <dbReference type="Pfam" id="PF08241"/>
    </source>
</evidence>
<dbReference type="InterPro" id="IPR013216">
    <property type="entry name" value="Methyltransf_11"/>
</dbReference>
<accession>B3T4N1</accession>
<evidence type="ECO:0000313" key="2">
    <source>
        <dbReference type="EMBL" id="ABZ07547.1"/>
    </source>
</evidence>
<sequence length="287" mass="32919">MVGSPAVEGVRLTGGHFGRSLKIDASMKTQREMNDHFTKIAKVYRDVRTTDEEPIRRIRNGLGDRDATKGMEIGCGTGRYTFLLFQNIPNLTLTCVDVNSGMLAELSQNLKDHGISNYETLLSRAEDLRLEDESLDGVFSFNAVHHFDVARFIAKVGRAIKENGRIFIYTRTPAQNARSIWGRHFPDFLEMETRLLESADMERCIEEADGLHLMAAERFCYSRSSDLNRLLGQVRNRHYSTFSLYGEKALEAAIETFRENISRDFNDPRHIEWQDENIMYQIGKTRP</sequence>
<dbReference type="CDD" id="cd02440">
    <property type="entry name" value="AdoMet_MTases"/>
    <property type="match status" value="1"/>
</dbReference>
<dbReference type="GO" id="GO:0032259">
    <property type="term" value="P:methylation"/>
    <property type="evidence" value="ECO:0007669"/>
    <property type="project" value="UniProtKB-KW"/>
</dbReference>
<keyword evidence="2" id="KW-0808">Transferase</keyword>
<organism evidence="2">
    <name type="scientific">uncultured marine microorganism HF4000_ANIW137I15</name>
    <dbReference type="NCBI Taxonomy" id="455531"/>
    <lineage>
        <taxon>unclassified sequences</taxon>
        <taxon>environmental samples</taxon>
    </lineage>
</organism>
<dbReference type="InterPro" id="IPR050508">
    <property type="entry name" value="Methyltransf_Superfamily"/>
</dbReference>
<dbReference type="SUPFAM" id="SSF53335">
    <property type="entry name" value="S-adenosyl-L-methionine-dependent methyltransferases"/>
    <property type="match status" value="1"/>
</dbReference>
<dbReference type="PANTHER" id="PTHR42912:SF93">
    <property type="entry name" value="N6-ADENOSINE-METHYLTRANSFERASE TMT1A"/>
    <property type="match status" value="1"/>
</dbReference>
<dbReference type="InterPro" id="IPR029063">
    <property type="entry name" value="SAM-dependent_MTases_sf"/>
</dbReference>
<protein>
    <submittedName>
        <fullName evidence="2">Putative ubiE/COQ5 methyltransferase family protein</fullName>
    </submittedName>
</protein>
<reference evidence="2" key="1">
    <citation type="journal article" date="2008" name="ISME J.">
        <title>Genomic patterns of recombination, clonal divergence and environment in marine microbial populations.</title>
        <authorList>
            <person name="Konstantinidis K.T."/>
            <person name="Delong E.F."/>
        </authorList>
    </citation>
    <scope>NUCLEOTIDE SEQUENCE</scope>
</reference>
<dbReference type="PANTHER" id="PTHR42912">
    <property type="entry name" value="METHYLTRANSFERASE"/>
    <property type="match status" value="1"/>
</dbReference>
<gene>
    <name evidence="2" type="ORF">ALOHA_HF4000ANIW137I15ctg3g30</name>
</gene>
<proteinExistence type="predicted"/>
<dbReference type="Gene3D" id="3.40.50.150">
    <property type="entry name" value="Vaccinia Virus protein VP39"/>
    <property type="match status" value="1"/>
</dbReference>
<name>B3T4N1_9ZZZZ</name>
<dbReference type="GO" id="GO:0008757">
    <property type="term" value="F:S-adenosylmethionine-dependent methyltransferase activity"/>
    <property type="evidence" value="ECO:0007669"/>
    <property type="project" value="InterPro"/>
</dbReference>